<dbReference type="STRING" id="762486.SAMN05444411_102277"/>
<dbReference type="PANTHER" id="PTHR43751">
    <property type="entry name" value="SULFATASE"/>
    <property type="match status" value="1"/>
</dbReference>
<dbReference type="InterPro" id="IPR052701">
    <property type="entry name" value="GAG_Ulvan_Degrading_Sulfatases"/>
</dbReference>
<dbReference type="AlphaFoldDB" id="A0A1H2WSU7"/>
<dbReference type="CDD" id="cd16027">
    <property type="entry name" value="SGSH"/>
    <property type="match status" value="1"/>
</dbReference>
<evidence type="ECO:0000313" key="2">
    <source>
        <dbReference type="EMBL" id="SDW83641.1"/>
    </source>
</evidence>
<accession>A0A1H2WSU7</accession>
<name>A0A1H2WSU7_9FLAO</name>
<dbReference type="RefSeq" id="WP_090121153.1">
    <property type="nucleotide sequence ID" value="NZ_FNNJ01000002.1"/>
</dbReference>
<dbReference type="EMBL" id="FNNJ01000002">
    <property type="protein sequence ID" value="SDW83641.1"/>
    <property type="molecule type" value="Genomic_DNA"/>
</dbReference>
<gene>
    <name evidence="2" type="ORF">SAMN05444411_102277</name>
</gene>
<sequence length="622" mass="71796">MNLKNLILYFFFIFLTIGNNTIAQQKKQPNILWITSEDNSADWLGCYGNKYAETPNIDKLAKEGFLYTNAFSNASACSPSRSTWITGINAVSMGTHHQRSRYRIPHNKIKYYPDLLKEAGYYTANFDKTDYNIGGRNDKECWDNTENVNWETLKNEQPFFQVINTHKSHESRVYGKLNETTHNPDSTVLRKYHPDLPITRKTYAQYLDSIKAMDGEVGLALKNLKKVGLAENTIVIYASDHGGVMPRSKRYLHRNSLHCPLIVRIPKKYKNLWPSKKAGIKIDRLVSFVDMPKTWLSLAKASIPDYMQGTIFLGKNKEPETDYHFAFRGRMEDGVENSRALIDNKFLYIRNYNPYTPWMHYHFWIWGIEFTRSWEQLVLNGKATKTQSQFFKAKGSEELYNIIEDPDCIKNLANLPEYSKEVARMSKALKMEQLKINDAGLLPETEMNRLAKKHNTTVYELAQNPSIYNTKALLDAANIALEGNPKNLNQLREMLNNKNLGIRYWGLIGCFMLNDQLAGIKLINDESHEIRAMAAWILIRTGMKEEGIACIEKLLGEKGSFYAVNPPSYAHLTVLNIIDWMGEDGKKLMPIVRKQAFESNNAKEYRNGLRVRDHLIEKFSRY</sequence>
<dbReference type="InterPro" id="IPR000917">
    <property type="entry name" value="Sulfatase_N"/>
</dbReference>
<dbReference type="Gene3D" id="3.40.720.10">
    <property type="entry name" value="Alkaline Phosphatase, subunit A"/>
    <property type="match status" value="1"/>
</dbReference>
<feature type="domain" description="Sulfatase N-terminal" evidence="1">
    <location>
        <begin position="29"/>
        <end position="300"/>
    </location>
</feature>
<dbReference type="SUPFAM" id="SSF53649">
    <property type="entry name" value="Alkaline phosphatase-like"/>
    <property type="match status" value="1"/>
</dbReference>
<dbReference type="Proteomes" id="UP000199595">
    <property type="component" value="Unassembled WGS sequence"/>
</dbReference>
<proteinExistence type="predicted"/>
<reference evidence="2 3" key="1">
    <citation type="submission" date="2016-10" db="EMBL/GenBank/DDBJ databases">
        <authorList>
            <person name="de Groot N.N."/>
        </authorList>
    </citation>
    <scope>NUCLEOTIDE SEQUENCE [LARGE SCALE GENOMIC DNA]</scope>
    <source>
        <strain evidence="2 3">DSM 24956</strain>
    </source>
</reference>
<protein>
    <submittedName>
        <fullName evidence="2">Sulfatase</fullName>
    </submittedName>
</protein>
<dbReference type="Pfam" id="PF00884">
    <property type="entry name" value="Sulfatase"/>
    <property type="match status" value="1"/>
</dbReference>
<evidence type="ECO:0000259" key="1">
    <source>
        <dbReference type="Pfam" id="PF00884"/>
    </source>
</evidence>
<dbReference type="OrthoDB" id="9789742at2"/>
<dbReference type="InterPro" id="IPR017850">
    <property type="entry name" value="Alkaline_phosphatase_core_sf"/>
</dbReference>
<evidence type="ECO:0000313" key="3">
    <source>
        <dbReference type="Proteomes" id="UP000199595"/>
    </source>
</evidence>
<dbReference type="PANTHER" id="PTHR43751:SF1">
    <property type="entry name" value="SULFATASE ATSG-RELATED"/>
    <property type="match status" value="1"/>
</dbReference>
<keyword evidence="3" id="KW-1185">Reference proteome</keyword>
<organism evidence="2 3">
    <name type="scientific">Lutibacter oricola</name>
    <dbReference type="NCBI Taxonomy" id="762486"/>
    <lineage>
        <taxon>Bacteria</taxon>
        <taxon>Pseudomonadati</taxon>
        <taxon>Bacteroidota</taxon>
        <taxon>Flavobacteriia</taxon>
        <taxon>Flavobacteriales</taxon>
        <taxon>Flavobacteriaceae</taxon>
        <taxon>Lutibacter</taxon>
    </lineage>
</organism>